<proteinExistence type="predicted"/>
<dbReference type="Gene3D" id="3.40.50.150">
    <property type="entry name" value="Vaccinia Virus protein VP39"/>
    <property type="match status" value="1"/>
</dbReference>
<dbReference type="Proteomes" id="UP001162029">
    <property type="component" value="Unassembled WGS sequence"/>
</dbReference>
<dbReference type="PANTHER" id="PTHR43861">
    <property type="entry name" value="TRANS-ACONITATE 2-METHYLTRANSFERASE-RELATED"/>
    <property type="match status" value="1"/>
</dbReference>
<evidence type="ECO:0000313" key="2">
    <source>
        <dbReference type="EMBL" id="CAI5745155.1"/>
    </source>
</evidence>
<evidence type="ECO:0000259" key="1">
    <source>
        <dbReference type="Pfam" id="PF08241"/>
    </source>
</evidence>
<gene>
    <name evidence="2" type="ORF">PDE001_LOCUS10262</name>
</gene>
<dbReference type="SUPFAM" id="SSF53335">
    <property type="entry name" value="S-adenosyl-L-methionine-dependent methyltransferases"/>
    <property type="match status" value="1"/>
</dbReference>
<organism evidence="2 3">
    <name type="scientific">Peronospora destructor</name>
    <dbReference type="NCBI Taxonomy" id="86335"/>
    <lineage>
        <taxon>Eukaryota</taxon>
        <taxon>Sar</taxon>
        <taxon>Stramenopiles</taxon>
        <taxon>Oomycota</taxon>
        <taxon>Peronosporomycetes</taxon>
        <taxon>Peronosporales</taxon>
        <taxon>Peronosporaceae</taxon>
        <taxon>Peronospora</taxon>
    </lineage>
</organism>
<sequence length="520" mass="57715">MYKLVYLTSAWVQPVNETLLPKLRAVLNDINAQKHEQKLIELLKIHRISDGDSTSDVIGQRLEAGTFRSLCKQLQVTKLPACVLLDAKGQGLTQESLQHLEDQREIDAALTCLADSRLSWKVFEEILRDNGVLTAAWNTLWPLWQQANVTAVRSTSLEVLDVDDIALVKMRQEAMELFETGEFLPAASSFVDVLMRCPTCTKSSFNLAVILHTIGETYFAVANMLRVVALDDSDSVAHTILRSVYYPKEPNLVVAGYQLIISVNRDSHVRAAHSLATLEGAMTTRTAAPAYVAEVFDELADCFEEKLVAHLEYRVPWQLVEALQILSPPGFISQDSITEPTWFVADVGCGTGLCGRLLRPHVKHIIGVDISPLMIAKTCAKGSYDELHTIDIVPFLESCANESLDLVISADVWIYVGALEQVFELGKRKLRASTGWMVFSIEVLTPRAAEIVVDSATGFWLAPSGRFQHSHDYIVSLATRSGFTIVLQNDISVRKESAEPIPGRIYILQRAVTPQNEQPS</sequence>
<protein>
    <recommendedName>
        <fullName evidence="1">Methyltransferase type 11 domain-containing protein</fullName>
    </recommendedName>
</protein>
<feature type="domain" description="Methyltransferase type 11" evidence="1">
    <location>
        <begin position="346"/>
        <end position="431"/>
    </location>
</feature>
<dbReference type="InterPro" id="IPR029063">
    <property type="entry name" value="SAM-dependent_MTases_sf"/>
</dbReference>
<accession>A0AAV0VAL3</accession>
<dbReference type="InterPro" id="IPR013216">
    <property type="entry name" value="Methyltransf_11"/>
</dbReference>
<evidence type="ECO:0000313" key="3">
    <source>
        <dbReference type="Proteomes" id="UP001162029"/>
    </source>
</evidence>
<keyword evidence="3" id="KW-1185">Reference proteome</keyword>
<dbReference type="EMBL" id="CANTFM010002252">
    <property type="protein sequence ID" value="CAI5745155.1"/>
    <property type="molecule type" value="Genomic_DNA"/>
</dbReference>
<dbReference type="Pfam" id="PF08241">
    <property type="entry name" value="Methyltransf_11"/>
    <property type="match status" value="1"/>
</dbReference>
<dbReference type="AlphaFoldDB" id="A0AAV0VAL3"/>
<dbReference type="GO" id="GO:0008757">
    <property type="term" value="F:S-adenosylmethionine-dependent methyltransferase activity"/>
    <property type="evidence" value="ECO:0007669"/>
    <property type="project" value="InterPro"/>
</dbReference>
<dbReference type="CDD" id="cd02440">
    <property type="entry name" value="AdoMet_MTases"/>
    <property type="match status" value="1"/>
</dbReference>
<reference evidence="2" key="1">
    <citation type="submission" date="2022-12" db="EMBL/GenBank/DDBJ databases">
        <authorList>
            <person name="Webb A."/>
        </authorList>
    </citation>
    <scope>NUCLEOTIDE SEQUENCE</scope>
    <source>
        <strain evidence="2">Pd1</strain>
    </source>
</reference>
<comment type="caution">
    <text evidence="2">The sequence shown here is derived from an EMBL/GenBank/DDBJ whole genome shotgun (WGS) entry which is preliminary data.</text>
</comment>
<dbReference type="PANTHER" id="PTHR43861:SF1">
    <property type="entry name" value="TRANS-ACONITATE 2-METHYLTRANSFERASE"/>
    <property type="match status" value="1"/>
</dbReference>
<name>A0AAV0VAL3_9STRA</name>